<dbReference type="PROSITE" id="PS50005">
    <property type="entry name" value="TPR"/>
    <property type="match status" value="1"/>
</dbReference>
<proteinExistence type="predicted"/>
<gene>
    <name evidence="2" type="ORF">ABVV53_07560</name>
</gene>
<dbReference type="RefSeq" id="WP_353983783.1">
    <property type="nucleotide sequence ID" value="NZ_JBEWLY010000013.1"/>
</dbReference>
<keyword evidence="3" id="KW-1185">Reference proteome</keyword>
<dbReference type="Proteomes" id="UP001548713">
    <property type="component" value="Unassembled WGS sequence"/>
</dbReference>
<protein>
    <recommendedName>
        <fullName evidence="4">Tetratricopeptide repeat protein</fullName>
    </recommendedName>
</protein>
<comment type="caution">
    <text evidence="2">The sequence shown here is derived from an EMBL/GenBank/DDBJ whole genome shotgun (WGS) entry which is preliminary data.</text>
</comment>
<dbReference type="SUPFAM" id="SSF48452">
    <property type="entry name" value="TPR-like"/>
    <property type="match status" value="1"/>
</dbReference>
<sequence>MSLTTIILAAAMAHAPPAAVEEAGVSDVAYTELSAGDANGAIRKLEGSASESNDPALLINLGTAYAQQGATDKALAAFRAAIASRERYELELADGTWMDSREAARSALARLQRITAQAAR</sequence>
<organism evidence="2 3">
    <name type="scientific">Novosphingobium kalidii</name>
    <dbReference type="NCBI Taxonomy" id="3230299"/>
    <lineage>
        <taxon>Bacteria</taxon>
        <taxon>Pseudomonadati</taxon>
        <taxon>Pseudomonadota</taxon>
        <taxon>Alphaproteobacteria</taxon>
        <taxon>Sphingomonadales</taxon>
        <taxon>Sphingomonadaceae</taxon>
        <taxon>Novosphingobium</taxon>
    </lineage>
</organism>
<feature type="repeat" description="TPR" evidence="1">
    <location>
        <begin position="55"/>
        <end position="88"/>
    </location>
</feature>
<evidence type="ECO:0000256" key="1">
    <source>
        <dbReference type="PROSITE-ProRule" id="PRU00339"/>
    </source>
</evidence>
<keyword evidence="1" id="KW-0802">TPR repeat</keyword>
<dbReference type="InterPro" id="IPR011990">
    <property type="entry name" value="TPR-like_helical_dom_sf"/>
</dbReference>
<name>A0ABV2D0C2_9SPHN</name>
<dbReference type="Gene3D" id="1.25.40.10">
    <property type="entry name" value="Tetratricopeptide repeat domain"/>
    <property type="match status" value="1"/>
</dbReference>
<accession>A0ABV2D0C2</accession>
<dbReference type="EMBL" id="JBEWLY010000013">
    <property type="protein sequence ID" value="MET1755313.1"/>
    <property type="molecule type" value="Genomic_DNA"/>
</dbReference>
<evidence type="ECO:0008006" key="4">
    <source>
        <dbReference type="Google" id="ProtNLM"/>
    </source>
</evidence>
<dbReference type="InterPro" id="IPR019734">
    <property type="entry name" value="TPR_rpt"/>
</dbReference>
<evidence type="ECO:0000313" key="3">
    <source>
        <dbReference type="Proteomes" id="UP001548713"/>
    </source>
</evidence>
<evidence type="ECO:0000313" key="2">
    <source>
        <dbReference type="EMBL" id="MET1755313.1"/>
    </source>
</evidence>
<reference evidence="2 3" key="1">
    <citation type="submission" date="2024-07" db="EMBL/GenBank/DDBJ databases">
        <title>Novosphingobium kalidii RD2P27.</title>
        <authorList>
            <person name="Sun J.-Q."/>
        </authorList>
    </citation>
    <scope>NUCLEOTIDE SEQUENCE [LARGE SCALE GENOMIC DNA]</scope>
    <source>
        <strain evidence="2 3">RD2P27</strain>
    </source>
</reference>